<dbReference type="InterPro" id="IPR009057">
    <property type="entry name" value="Homeodomain-like_sf"/>
</dbReference>
<dbReference type="InterPro" id="IPR023772">
    <property type="entry name" value="DNA-bd_HTH_TetR-type_CS"/>
</dbReference>
<dbReference type="PANTHER" id="PTHR30055:SF238">
    <property type="entry name" value="MYCOFACTOCIN BIOSYNTHESIS TRANSCRIPTIONAL REGULATOR MFTR-RELATED"/>
    <property type="match status" value="1"/>
</dbReference>
<evidence type="ECO:0000259" key="5">
    <source>
        <dbReference type="PROSITE" id="PS50977"/>
    </source>
</evidence>
<dbReference type="SUPFAM" id="SSF46689">
    <property type="entry name" value="Homeodomain-like"/>
    <property type="match status" value="1"/>
</dbReference>
<dbReference type="Proteomes" id="UP000806528">
    <property type="component" value="Unassembled WGS sequence"/>
</dbReference>
<dbReference type="EMBL" id="JADBGI010000045">
    <property type="protein sequence ID" value="MBE3002406.1"/>
    <property type="molecule type" value="Genomic_DNA"/>
</dbReference>
<dbReference type="PROSITE" id="PS50977">
    <property type="entry name" value="HTH_TETR_2"/>
    <property type="match status" value="1"/>
</dbReference>
<evidence type="ECO:0000313" key="6">
    <source>
        <dbReference type="EMBL" id="MBE3002406.1"/>
    </source>
</evidence>
<evidence type="ECO:0000256" key="3">
    <source>
        <dbReference type="ARBA" id="ARBA00023163"/>
    </source>
</evidence>
<dbReference type="PROSITE" id="PS01081">
    <property type="entry name" value="HTH_TETR_1"/>
    <property type="match status" value="1"/>
</dbReference>
<dbReference type="InterPro" id="IPR050109">
    <property type="entry name" value="HTH-type_TetR-like_transc_reg"/>
</dbReference>
<keyword evidence="3" id="KW-0804">Transcription</keyword>
<evidence type="ECO:0000256" key="1">
    <source>
        <dbReference type="ARBA" id="ARBA00023015"/>
    </source>
</evidence>
<evidence type="ECO:0000256" key="4">
    <source>
        <dbReference type="PROSITE-ProRule" id="PRU00335"/>
    </source>
</evidence>
<gene>
    <name evidence="6" type="ORF">IDM40_27465</name>
</gene>
<feature type="domain" description="HTH tetR-type" evidence="5">
    <location>
        <begin position="17"/>
        <end position="77"/>
    </location>
</feature>
<organism evidence="6 7">
    <name type="scientific">Nocardiopsis coralli</name>
    <dbReference type="NCBI Taxonomy" id="2772213"/>
    <lineage>
        <taxon>Bacteria</taxon>
        <taxon>Bacillati</taxon>
        <taxon>Actinomycetota</taxon>
        <taxon>Actinomycetes</taxon>
        <taxon>Streptosporangiales</taxon>
        <taxon>Nocardiopsidaceae</taxon>
        <taxon>Nocardiopsis</taxon>
    </lineage>
</organism>
<accession>A0ABR9PEZ6</accession>
<dbReference type="InterPro" id="IPR041347">
    <property type="entry name" value="MftR_C"/>
</dbReference>
<dbReference type="PRINTS" id="PR00455">
    <property type="entry name" value="HTHTETR"/>
</dbReference>
<dbReference type="PANTHER" id="PTHR30055">
    <property type="entry name" value="HTH-TYPE TRANSCRIPTIONAL REGULATOR RUTR"/>
    <property type="match status" value="1"/>
</dbReference>
<feature type="DNA-binding region" description="H-T-H motif" evidence="4">
    <location>
        <begin position="40"/>
        <end position="59"/>
    </location>
</feature>
<keyword evidence="2 4" id="KW-0238">DNA-binding</keyword>
<dbReference type="Pfam" id="PF17754">
    <property type="entry name" value="TetR_C_14"/>
    <property type="match status" value="1"/>
</dbReference>
<dbReference type="Pfam" id="PF00440">
    <property type="entry name" value="TetR_N"/>
    <property type="match status" value="1"/>
</dbReference>
<sequence>MSTASPEPTGLRERKKAHTRRTLMDTALRLFHENGYPETTTEEIAATVGVSQRTFFRYFPSKEAVLLSAVEDVDELLASALLERPGHESPFTALRNAMRDHWEQLAHASLHQRGDAANLIATSPDLAEANVRIDPSRRARLAGAVAERTGVDAETDPRPWITAAVFHTCLGLGHRQWVREGRPGQERLLACFLRQLDLAPEAVASDWPDAGTT</sequence>
<dbReference type="Gene3D" id="1.10.357.10">
    <property type="entry name" value="Tetracycline Repressor, domain 2"/>
    <property type="match status" value="1"/>
</dbReference>
<protein>
    <submittedName>
        <fullName evidence="6">TetR family transcriptional regulator</fullName>
    </submittedName>
</protein>
<reference evidence="6 7" key="1">
    <citation type="submission" date="2020-09" db="EMBL/GenBank/DDBJ databases">
        <title>Diversity and distribution of actinomycetes associated with coral in the coast of Hainan.</title>
        <authorList>
            <person name="Li F."/>
        </authorList>
    </citation>
    <scope>NUCLEOTIDE SEQUENCE [LARGE SCALE GENOMIC DNA]</scope>
    <source>
        <strain evidence="6 7">HNM0947</strain>
    </source>
</reference>
<keyword evidence="1" id="KW-0805">Transcription regulation</keyword>
<proteinExistence type="predicted"/>
<evidence type="ECO:0000313" key="7">
    <source>
        <dbReference type="Proteomes" id="UP000806528"/>
    </source>
</evidence>
<dbReference type="InterPro" id="IPR001647">
    <property type="entry name" value="HTH_TetR"/>
</dbReference>
<comment type="caution">
    <text evidence="6">The sequence shown here is derived from an EMBL/GenBank/DDBJ whole genome shotgun (WGS) entry which is preliminary data.</text>
</comment>
<keyword evidence="7" id="KW-1185">Reference proteome</keyword>
<name>A0ABR9PEZ6_9ACTN</name>
<evidence type="ECO:0000256" key="2">
    <source>
        <dbReference type="ARBA" id="ARBA00023125"/>
    </source>
</evidence>
<dbReference type="RefSeq" id="WP_193124992.1">
    <property type="nucleotide sequence ID" value="NZ_JADBGI010000045.1"/>
</dbReference>